<reference evidence="1 2" key="2">
    <citation type="journal article" date="2008" name="Nature">
        <title>The Phaeodactylum genome reveals the evolutionary history of diatom genomes.</title>
        <authorList>
            <person name="Bowler C."/>
            <person name="Allen A.E."/>
            <person name="Badger J.H."/>
            <person name="Grimwood J."/>
            <person name="Jabbari K."/>
            <person name="Kuo A."/>
            <person name="Maheswari U."/>
            <person name="Martens C."/>
            <person name="Maumus F."/>
            <person name="Otillar R.P."/>
            <person name="Rayko E."/>
            <person name="Salamov A."/>
            <person name="Vandepoele K."/>
            <person name="Beszteri B."/>
            <person name="Gruber A."/>
            <person name="Heijde M."/>
            <person name="Katinka M."/>
            <person name="Mock T."/>
            <person name="Valentin K."/>
            <person name="Verret F."/>
            <person name="Berges J.A."/>
            <person name="Brownlee C."/>
            <person name="Cadoret J.P."/>
            <person name="Chiovitti A."/>
            <person name="Choi C.J."/>
            <person name="Coesel S."/>
            <person name="De Martino A."/>
            <person name="Detter J.C."/>
            <person name="Durkin C."/>
            <person name="Falciatore A."/>
            <person name="Fournet J."/>
            <person name="Haruta M."/>
            <person name="Huysman M.J."/>
            <person name="Jenkins B.D."/>
            <person name="Jiroutova K."/>
            <person name="Jorgensen R.E."/>
            <person name="Joubert Y."/>
            <person name="Kaplan A."/>
            <person name="Kroger N."/>
            <person name="Kroth P.G."/>
            <person name="La Roche J."/>
            <person name="Lindquist E."/>
            <person name="Lommer M."/>
            <person name="Martin-Jezequel V."/>
            <person name="Lopez P.J."/>
            <person name="Lucas S."/>
            <person name="Mangogna M."/>
            <person name="McGinnis K."/>
            <person name="Medlin L.K."/>
            <person name="Montsant A."/>
            <person name="Oudot-Le Secq M.P."/>
            <person name="Napoli C."/>
            <person name="Obornik M."/>
            <person name="Parker M.S."/>
            <person name="Petit J.L."/>
            <person name="Porcel B.M."/>
            <person name="Poulsen N."/>
            <person name="Robison M."/>
            <person name="Rychlewski L."/>
            <person name="Rynearson T.A."/>
            <person name="Schmutz J."/>
            <person name="Shapiro H."/>
            <person name="Siaut M."/>
            <person name="Stanley M."/>
            <person name="Sussman M.R."/>
            <person name="Taylor A.R."/>
            <person name="Vardi A."/>
            <person name="von Dassow P."/>
            <person name="Vyverman W."/>
            <person name="Willis A."/>
            <person name="Wyrwicz L.S."/>
            <person name="Rokhsar D.S."/>
            <person name="Weissenbach J."/>
            <person name="Armbrust E.V."/>
            <person name="Green B.R."/>
            <person name="Van de Peer Y."/>
            <person name="Grigoriev I.V."/>
        </authorList>
    </citation>
    <scope>NUCLEOTIDE SEQUENCE [LARGE SCALE GENOMIC DNA]</scope>
    <source>
        <strain evidence="1 2">CCMP1335</strain>
    </source>
</reference>
<name>B8C705_THAPS</name>
<dbReference type="AlphaFoldDB" id="B8C705"/>
<dbReference type="Proteomes" id="UP000001449">
    <property type="component" value="Chromosome 8"/>
</dbReference>
<evidence type="ECO:0000313" key="2">
    <source>
        <dbReference type="Proteomes" id="UP000001449"/>
    </source>
</evidence>
<dbReference type="KEGG" id="tps:THAPSDRAFT_7610"/>
<reference evidence="1 2" key="1">
    <citation type="journal article" date="2004" name="Science">
        <title>The genome of the diatom Thalassiosira pseudonana: ecology, evolution, and metabolism.</title>
        <authorList>
            <person name="Armbrust E.V."/>
            <person name="Berges J.A."/>
            <person name="Bowler C."/>
            <person name="Green B.R."/>
            <person name="Martinez D."/>
            <person name="Putnam N.H."/>
            <person name="Zhou S."/>
            <person name="Allen A.E."/>
            <person name="Apt K.E."/>
            <person name="Bechner M."/>
            <person name="Brzezinski M.A."/>
            <person name="Chaal B.K."/>
            <person name="Chiovitti A."/>
            <person name="Davis A.K."/>
            <person name="Demarest M.S."/>
            <person name="Detter J.C."/>
            <person name="Glavina T."/>
            <person name="Goodstein D."/>
            <person name="Hadi M.Z."/>
            <person name="Hellsten U."/>
            <person name="Hildebrand M."/>
            <person name="Jenkins B.D."/>
            <person name="Jurka J."/>
            <person name="Kapitonov V.V."/>
            <person name="Kroger N."/>
            <person name="Lau W.W."/>
            <person name="Lane T.W."/>
            <person name="Larimer F.W."/>
            <person name="Lippmeier J.C."/>
            <person name="Lucas S."/>
            <person name="Medina M."/>
            <person name="Montsant A."/>
            <person name="Obornik M."/>
            <person name="Parker M.S."/>
            <person name="Palenik B."/>
            <person name="Pazour G.J."/>
            <person name="Richardson P.M."/>
            <person name="Rynearson T.A."/>
            <person name="Saito M.A."/>
            <person name="Schwartz D.C."/>
            <person name="Thamatrakoln K."/>
            <person name="Valentin K."/>
            <person name="Vardi A."/>
            <person name="Wilkerson F.P."/>
            <person name="Rokhsar D.S."/>
        </authorList>
    </citation>
    <scope>NUCLEOTIDE SEQUENCE [LARGE SCALE GENOMIC DNA]</scope>
    <source>
        <strain evidence="1 2">CCMP1335</strain>
    </source>
</reference>
<dbReference type="InParanoid" id="B8C705"/>
<dbReference type="SUPFAM" id="SSF48403">
    <property type="entry name" value="Ankyrin repeat"/>
    <property type="match status" value="1"/>
</dbReference>
<dbReference type="EMBL" id="CM000644">
    <property type="protein sequence ID" value="EED90896.1"/>
    <property type="molecule type" value="Genomic_DNA"/>
</dbReference>
<gene>
    <name evidence="1" type="ORF">THAPSDRAFT_7610</name>
</gene>
<evidence type="ECO:0000313" key="1">
    <source>
        <dbReference type="EMBL" id="EED90896.1"/>
    </source>
</evidence>
<dbReference type="OMA" id="MQIALIN"/>
<dbReference type="PaxDb" id="35128-Thaps7610"/>
<dbReference type="InterPro" id="IPR036770">
    <property type="entry name" value="Ankyrin_rpt-contain_sf"/>
</dbReference>
<dbReference type="RefSeq" id="XP_002292045.1">
    <property type="nucleotide sequence ID" value="XM_002292009.1"/>
</dbReference>
<proteinExistence type="predicted"/>
<protein>
    <submittedName>
        <fullName evidence="1">Uncharacterized protein</fullName>
    </submittedName>
</protein>
<dbReference type="GeneID" id="7445616"/>
<organism evidence="1 2">
    <name type="scientific">Thalassiosira pseudonana</name>
    <name type="common">Marine diatom</name>
    <name type="synonym">Cyclotella nana</name>
    <dbReference type="NCBI Taxonomy" id="35128"/>
    <lineage>
        <taxon>Eukaryota</taxon>
        <taxon>Sar</taxon>
        <taxon>Stramenopiles</taxon>
        <taxon>Ochrophyta</taxon>
        <taxon>Bacillariophyta</taxon>
        <taxon>Coscinodiscophyceae</taxon>
        <taxon>Thalassiosirophycidae</taxon>
        <taxon>Thalassiosirales</taxon>
        <taxon>Thalassiosiraceae</taxon>
        <taxon>Thalassiosira</taxon>
    </lineage>
</organism>
<keyword evidence="2" id="KW-1185">Reference proteome</keyword>
<dbReference type="eggNOG" id="ENOG502T9VI">
    <property type="taxonomic scope" value="Eukaryota"/>
</dbReference>
<sequence length="232" mass="25793">MTWQSLSFSRSLFSGVEEVDRLIDSQRRFTAMLADGDVFYSRTDLRVFIDKCRNEARDKILSLYSEIQNEDHDASQDLVLHAAARLKISALNLGQLIKDYPDLVRLQYPNGSNGSLPLHFAAAAVGSDHLARLEPLLTAYPDAIKCLDVHGMIPMQIALINGAQIEVMKVLVDSFGPALKYPVLPRTPVPQELVPLVGLLPFHIASCRSYSLDVIYQVLVECPDCVVIASKR</sequence>
<accession>B8C705</accession>
<dbReference type="HOGENOM" id="CLU_1196983_0_0_1"/>